<accession>A0A2J6SWN9</accession>
<feature type="signal peptide" evidence="1">
    <location>
        <begin position="1"/>
        <end position="22"/>
    </location>
</feature>
<evidence type="ECO:0000256" key="1">
    <source>
        <dbReference type="SAM" id="SignalP"/>
    </source>
</evidence>
<evidence type="ECO:0000313" key="3">
    <source>
        <dbReference type="Proteomes" id="UP000235371"/>
    </source>
</evidence>
<dbReference type="RefSeq" id="XP_024732103.1">
    <property type="nucleotide sequence ID" value="XM_024883695.1"/>
</dbReference>
<dbReference type="InParanoid" id="A0A2J6SWN9"/>
<reference evidence="2 3" key="1">
    <citation type="submission" date="2016-04" db="EMBL/GenBank/DDBJ databases">
        <title>A degradative enzymes factory behind the ericoid mycorrhizal symbiosis.</title>
        <authorList>
            <consortium name="DOE Joint Genome Institute"/>
            <person name="Martino E."/>
            <person name="Morin E."/>
            <person name="Grelet G."/>
            <person name="Kuo A."/>
            <person name="Kohler A."/>
            <person name="Daghino S."/>
            <person name="Barry K."/>
            <person name="Choi C."/>
            <person name="Cichocki N."/>
            <person name="Clum A."/>
            <person name="Copeland A."/>
            <person name="Hainaut M."/>
            <person name="Haridas S."/>
            <person name="Labutti K."/>
            <person name="Lindquist E."/>
            <person name="Lipzen A."/>
            <person name="Khouja H.-R."/>
            <person name="Murat C."/>
            <person name="Ohm R."/>
            <person name="Olson A."/>
            <person name="Spatafora J."/>
            <person name="Veneault-Fourrey C."/>
            <person name="Henrissat B."/>
            <person name="Grigoriev I."/>
            <person name="Martin F."/>
            <person name="Perotto S."/>
        </authorList>
    </citation>
    <scope>NUCLEOTIDE SEQUENCE [LARGE SCALE GENOMIC DNA]</scope>
    <source>
        <strain evidence="2 3">E</strain>
    </source>
</reference>
<feature type="chain" id="PRO_5014458483" evidence="1">
    <location>
        <begin position="23"/>
        <end position="385"/>
    </location>
</feature>
<gene>
    <name evidence="2" type="ORF">K444DRAFT_634047</name>
</gene>
<evidence type="ECO:0000313" key="2">
    <source>
        <dbReference type="EMBL" id="PMD55199.1"/>
    </source>
</evidence>
<keyword evidence="3" id="KW-1185">Reference proteome</keyword>
<organism evidence="2 3">
    <name type="scientific">Hyaloscypha bicolor E</name>
    <dbReference type="NCBI Taxonomy" id="1095630"/>
    <lineage>
        <taxon>Eukaryota</taxon>
        <taxon>Fungi</taxon>
        <taxon>Dikarya</taxon>
        <taxon>Ascomycota</taxon>
        <taxon>Pezizomycotina</taxon>
        <taxon>Leotiomycetes</taxon>
        <taxon>Helotiales</taxon>
        <taxon>Hyaloscyphaceae</taxon>
        <taxon>Hyaloscypha</taxon>
        <taxon>Hyaloscypha bicolor</taxon>
    </lineage>
</organism>
<proteinExistence type="predicted"/>
<name>A0A2J6SWN9_9HELO</name>
<dbReference type="AlphaFoldDB" id="A0A2J6SWN9"/>
<dbReference type="OrthoDB" id="3526558at2759"/>
<protein>
    <submittedName>
        <fullName evidence="2">Uncharacterized protein</fullName>
    </submittedName>
</protein>
<sequence>MVAFLNLEGILCALAICTVTRGYGLPTPVSGRNVWSLVGHSIEVTPTPVFRHNVPSSMGHSGQPTPTPVSGNVPSLVGHSRWPIAIDNLFRRERHGFCDDMCALTVDMDSLSVKIDFENHCSSFLATTVGLTTAFATSTTTFTIFNNNENHFPRARTMTKSIHSGIDGSFTIAATDIPTNIPLEWPACADRQYTDQHPIFTKQFKSTQTFLETVTTKLPFQLKGQFGNLTTVYLQPFIDEFRPTLSEAIIAIGFSRTGDNAAIFSLTLDKHLSSGNGVLGWLKGNAWNGVIERKVTFIEEAYAQEVKIIFPEFHIKAESKGGKWYYKVLDEKEEFVFWAVRIPSYNETIPDENFLMVQKPYMMKEMAEEFDMKYEELQLFAEPVP</sequence>
<dbReference type="Proteomes" id="UP000235371">
    <property type="component" value="Unassembled WGS sequence"/>
</dbReference>
<dbReference type="GeneID" id="36591772"/>
<keyword evidence="1" id="KW-0732">Signal</keyword>
<dbReference type="EMBL" id="KZ613856">
    <property type="protein sequence ID" value="PMD55199.1"/>
    <property type="molecule type" value="Genomic_DNA"/>
</dbReference>